<protein>
    <recommendedName>
        <fullName evidence="2">Chromo domain-containing protein</fullName>
    </recommendedName>
</protein>
<dbReference type="SMART" id="SM00298">
    <property type="entry name" value="CHROMO"/>
    <property type="match status" value="1"/>
</dbReference>
<evidence type="ECO:0000259" key="2">
    <source>
        <dbReference type="PROSITE" id="PS50013"/>
    </source>
</evidence>
<evidence type="ECO:0000256" key="1">
    <source>
        <dbReference type="SAM" id="MobiDB-lite"/>
    </source>
</evidence>
<feature type="compositionally biased region" description="Basic residues" evidence="1">
    <location>
        <begin position="659"/>
        <end position="668"/>
    </location>
</feature>
<dbReference type="CDD" id="cd00024">
    <property type="entry name" value="CD_CSD"/>
    <property type="match status" value="1"/>
</dbReference>
<feature type="region of interest" description="Disordered" evidence="1">
    <location>
        <begin position="649"/>
        <end position="675"/>
    </location>
</feature>
<reference evidence="4" key="4">
    <citation type="submission" date="2024-02" db="EMBL/GenBank/DDBJ databases">
        <title>Comparative genomics of Cryptococcus and Kwoniella reveals pathogenesis evolution and contrasting modes of karyotype evolution via chromosome fusion or intercentromeric recombination.</title>
        <authorList>
            <person name="Coelho M.A."/>
            <person name="David-Palma M."/>
            <person name="Shea T."/>
            <person name="Bowers K."/>
            <person name="McGinley-Smith S."/>
            <person name="Mohammad A.W."/>
            <person name="Gnirke A."/>
            <person name="Yurkov A.M."/>
            <person name="Nowrousian M."/>
            <person name="Sun S."/>
            <person name="Cuomo C.A."/>
            <person name="Heitman J."/>
        </authorList>
    </citation>
    <scope>NUCLEOTIDE SEQUENCE</scope>
    <source>
        <strain evidence="4">CBS 10737</strain>
    </source>
</reference>
<evidence type="ECO:0000313" key="3">
    <source>
        <dbReference type="EMBL" id="OCF52690.1"/>
    </source>
</evidence>
<dbReference type="PROSITE" id="PS50013">
    <property type="entry name" value="CHROMO_2"/>
    <property type="match status" value="1"/>
</dbReference>
<dbReference type="InterPro" id="IPR023780">
    <property type="entry name" value="Chromo_domain"/>
</dbReference>
<evidence type="ECO:0000313" key="5">
    <source>
        <dbReference type="Proteomes" id="UP000094020"/>
    </source>
</evidence>
<feature type="region of interest" description="Disordered" evidence="1">
    <location>
        <begin position="22"/>
        <end position="61"/>
    </location>
</feature>
<dbReference type="Pfam" id="PF18723">
    <property type="entry name" value="HMUDK_hel"/>
    <property type="match status" value="1"/>
</dbReference>
<accession>A0A1B9IBD1</accession>
<dbReference type="EMBL" id="CP144522">
    <property type="protein sequence ID" value="WWC69075.1"/>
    <property type="molecule type" value="Genomic_DNA"/>
</dbReference>
<dbReference type="AlphaFoldDB" id="A0A1B9IBD1"/>
<organism evidence="3">
    <name type="scientific">Kwoniella pini CBS 10737</name>
    <dbReference type="NCBI Taxonomy" id="1296096"/>
    <lineage>
        <taxon>Eukaryota</taxon>
        <taxon>Fungi</taxon>
        <taxon>Dikarya</taxon>
        <taxon>Basidiomycota</taxon>
        <taxon>Agaricomycotina</taxon>
        <taxon>Tremellomycetes</taxon>
        <taxon>Tremellales</taxon>
        <taxon>Cryptococcaceae</taxon>
        <taxon>Kwoniella</taxon>
    </lineage>
</organism>
<dbReference type="RefSeq" id="XP_019013909.1">
    <property type="nucleotide sequence ID" value="XM_019153748.1"/>
</dbReference>
<name>A0A1B9IBD1_9TREE</name>
<feature type="domain" description="Chromo" evidence="2">
    <location>
        <begin position="560"/>
        <end position="625"/>
    </location>
</feature>
<dbReference type="OrthoDB" id="433924at2759"/>
<feature type="compositionally biased region" description="Basic and acidic residues" evidence="1">
    <location>
        <begin position="22"/>
        <end position="35"/>
    </location>
</feature>
<dbReference type="Pfam" id="PF00385">
    <property type="entry name" value="Chromo"/>
    <property type="match status" value="1"/>
</dbReference>
<sequence>MVRTSERRAAALTKRNLSLVNHDNKISDKRDDRIHYPTPTSVDGDDLCSLNSEEEDEGEDALHSIQGDDHLEEDHGGLPTSEDVVMNELASVDTRKVDYVSLQQGHQELSQRSSTHSAVDPLKHSHELENVDIQHSHEEFPTPPSTSPSTKTQKNEGKSKKSPKSIATNFKDNSMEEKAILTPLILHGKAPVETTVNNHWVYLFFRFCAERHKMYERRTFENIPRDQLTKDETMSKMHIGNVFRQLDPSSKMIRDNILGKGDQSVKEVCFRLFLFCMFYNESTWKELCKVSTGGIPTWSNYISDLPKFEYVLYRISFIEKKKIYYGGFQLVPPTIYFTNNRNKDKLLPHFAASLRLVLSIMLTDLPKKLKNCEFANDASQILQTIPTFGGFLSWNIICFLNDYNNQFKWFYRNFATCGPGPRSYLGRIFTDNNGKSIINSISMEESGLIWLYENQWKYWLRINENPPHAWELGLKPGLRVLDIENSLCWCHRYINNKKGGKNLSQLPKPKFNLKKSNNSFEPAWCIEKKWLNNSSKIIYKDDLEEKLKELNHIEEDENVFEVEKIICRKSGNRLEKLKDPEFRVRWKGYSPEADTYEKASTIKDGAEESLQEWLDWEKSVWDSIEKVKKDYPYTPPIIAKSEEEEIKPKIEEKEGLSHRPTKRIRRSIKRESFDL</sequence>
<dbReference type="InterPro" id="IPR016197">
    <property type="entry name" value="Chromo-like_dom_sf"/>
</dbReference>
<reference evidence="3" key="3">
    <citation type="submission" date="2016-07" db="EMBL/GenBank/DDBJ databases">
        <title>Evolution of pathogenesis and genome organization in the Tremellales.</title>
        <authorList>
            <person name="Cuomo C."/>
            <person name="Litvintseva A."/>
            <person name="Heitman J."/>
            <person name="Chen Y."/>
            <person name="Sun S."/>
            <person name="Springer D."/>
            <person name="Dromer F."/>
            <person name="Young S."/>
            <person name="Zeng Q."/>
            <person name="Chapman S."/>
            <person name="Gujja S."/>
            <person name="Saif S."/>
            <person name="Birren B."/>
        </authorList>
    </citation>
    <scope>NUCLEOTIDE SEQUENCE</scope>
    <source>
        <strain evidence="3">CBS 10737</strain>
    </source>
</reference>
<dbReference type="InterPro" id="IPR000953">
    <property type="entry name" value="Chromo/chromo_shadow_dom"/>
</dbReference>
<gene>
    <name evidence="3" type="ORF">I206_01983</name>
    <name evidence="4" type="ORF">I206_103011</name>
</gene>
<dbReference type="InterPro" id="IPR040684">
    <property type="entry name" value="HMUDK_hel"/>
</dbReference>
<dbReference type="GO" id="GO:0006338">
    <property type="term" value="P:chromatin remodeling"/>
    <property type="evidence" value="ECO:0007669"/>
    <property type="project" value="UniProtKB-ARBA"/>
</dbReference>
<dbReference type="GeneID" id="30170352"/>
<dbReference type="Proteomes" id="UP000094020">
    <property type="component" value="Chromosome 4"/>
</dbReference>
<dbReference type="EMBL" id="KI894008">
    <property type="protein sequence ID" value="OCF52690.1"/>
    <property type="molecule type" value="Genomic_DNA"/>
</dbReference>
<reference evidence="3" key="1">
    <citation type="submission" date="2013-07" db="EMBL/GenBank/DDBJ databases">
        <title>The Genome Sequence of Cryptococcus pinus CBS10737.</title>
        <authorList>
            <consortium name="The Broad Institute Genome Sequencing Platform"/>
            <person name="Cuomo C."/>
            <person name="Litvintseva A."/>
            <person name="Chen Y."/>
            <person name="Heitman J."/>
            <person name="Sun S."/>
            <person name="Springer D."/>
            <person name="Dromer F."/>
            <person name="Young S.K."/>
            <person name="Zeng Q."/>
            <person name="Gargeya S."/>
            <person name="Fitzgerald M."/>
            <person name="Abouelleil A."/>
            <person name="Alvarado L."/>
            <person name="Berlin A.M."/>
            <person name="Chapman S.B."/>
            <person name="Dewar J."/>
            <person name="Goldberg J."/>
            <person name="Griggs A."/>
            <person name="Gujja S."/>
            <person name="Hansen M."/>
            <person name="Howarth C."/>
            <person name="Imamovic A."/>
            <person name="Larimer J."/>
            <person name="McCowan C."/>
            <person name="Murphy C."/>
            <person name="Pearson M."/>
            <person name="Priest M."/>
            <person name="Roberts A."/>
            <person name="Saif S."/>
            <person name="Shea T."/>
            <person name="Sykes S."/>
            <person name="Wortman J."/>
            <person name="Nusbaum C."/>
            <person name="Birren B."/>
        </authorList>
    </citation>
    <scope>NUCLEOTIDE SEQUENCE [LARGE SCALE GENOMIC DNA]</scope>
    <source>
        <strain evidence="3">CBS 10737</strain>
    </source>
</reference>
<keyword evidence="5" id="KW-1185">Reference proteome</keyword>
<dbReference type="Gene3D" id="2.40.50.40">
    <property type="match status" value="1"/>
</dbReference>
<dbReference type="KEGG" id="kpin:30170352"/>
<reference evidence="4" key="2">
    <citation type="submission" date="2013-07" db="EMBL/GenBank/DDBJ databases">
        <authorList>
            <consortium name="The Broad Institute Genome Sequencing Platform"/>
            <person name="Cuomo C."/>
            <person name="Litvintseva A."/>
            <person name="Chen Y."/>
            <person name="Heitman J."/>
            <person name="Sun S."/>
            <person name="Springer D."/>
            <person name="Dromer F."/>
            <person name="Young S.K."/>
            <person name="Zeng Q."/>
            <person name="Gargeya S."/>
            <person name="Fitzgerald M."/>
            <person name="Abouelleil A."/>
            <person name="Alvarado L."/>
            <person name="Berlin A.M."/>
            <person name="Chapman S.B."/>
            <person name="Dewar J."/>
            <person name="Goldberg J."/>
            <person name="Griggs A."/>
            <person name="Gujja S."/>
            <person name="Hansen M."/>
            <person name="Howarth C."/>
            <person name="Imamovic A."/>
            <person name="Larimer J."/>
            <person name="McCowan C."/>
            <person name="Murphy C."/>
            <person name="Pearson M."/>
            <person name="Priest M."/>
            <person name="Roberts A."/>
            <person name="Saif S."/>
            <person name="Shea T."/>
            <person name="Sykes S."/>
            <person name="Wortman J."/>
            <person name="Nusbaum C."/>
            <person name="Birren B."/>
        </authorList>
    </citation>
    <scope>NUCLEOTIDE SEQUENCE</scope>
    <source>
        <strain evidence="4">CBS 10737</strain>
    </source>
</reference>
<evidence type="ECO:0000313" key="4">
    <source>
        <dbReference type="EMBL" id="WWC69075.1"/>
    </source>
</evidence>
<dbReference type="SUPFAM" id="SSF54160">
    <property type="entry name" value="Chromo domain-like"/>
    <property type="match status" value="1"/>
</dbReference>
<feature type="region of interest" description="Disordered" evidence="1">
    <location>
        <begin position="136"/>
        <end position="171"/>
    </location>
</feature>
<dbReference type="STRING" id="1296096.A0A1B9IBD1"/>
<proteinExistence type="predicted"/>